<dbReference type="Pfam" id="PF13468">
    <property type="entry name" value="Glyoxalase_3"/>
    <property type="match status" value="1"/>
</dbReference>
<dbReference type="Gene3D" id="3.10.180.10">
    <property type="entry name" value="2,3-Dihydroxybiphenyl 1,2-Dioxygenase, domain 1"/>
    <property type="match status" value="1"/>
</dbReference>
<evidence type="ECO:0000313" key="2">
    <source>
        <dbReference type="EMBL" id="MBB5273554.1"/>
    </source>
</evidence>
<dbReference type="Proteomes" id="UP000532440">
    <property type="component" value="Unassembled WGS sequence"/>
</dbReference>
<feature type="domain" description="Glyoxalase-like" evidence="1">
    <location>
        <begin position="11"/>
        <end position="182"/>
    </location>
</feature>
<evidence type="ECO:0000313" key="3">
    <source>
        <dbReference type="Proteomes" id="UP000532440"/>
    </source>
</evidence>
<dbReference type="EMBL" id="JACHGB010000007">
    <property type="protein sequence ID" value="MBB5273554.1"/>
    <property type="molecule type" value="Genomic_DNA"/>
</dbReference>
<name>A0A7W8MAX6_9BURK</name>
<dbReference type="SUPFAM" id="SSF54593">
    <property type="entry name" value="Glyoxalase/Bleomycin resistance protein/Dihydroxybiphenyl dioxygenase"/>
    <property type="match status" value="1"/>
</dbReference>
<dbReference type="InterPro" id="IPR025870">
    <property type="entry name" value="Glyoxalase-like_dom"/>
</dbReference>
<evidence type="ECO:0000259" key="1">
    <source>
        <dbReference type="Pfam" id="PF13468"/>
    </source>
</evidence>
<dbReference type="AlphaFoldDB" id="A0A7W8MAX6"/>
<dbReference type="InterPro" id="IPR029068">
    <property type="entry name" value="Glyas_Bleomycin-R_OHBP_Dase"/>
</dbReference>
<organism evidence="2 3">
    <name type="scientific">Quisquiliibacterium transsilvanicum</name>
    <dbReference type="NCBI Taxonomy" id="1549638"/>
    <lineage>
        <taxon>Bacteria</taxon>
        <taxon>Pseudomonadati</taxon>
        <taxon>Pseudomonadota</taxon>
        <taxon>Betaproteobacteria</taxon>
        <taxon>Burkholderiales</taxon>
        <taxon>Burkholderiaceae</taxon>
        <taxon>Quisquiliibacterium</taxon>
    </lineage>
</organism>
<keyword evidence="3" id="KW-1185">Reference proteome</keyword>
<reference evidence="2 3" key="1">
    <citation type="submission" date="2020-08" db="EMBL/GenBank/DDBJ databases">
        <title>Genomic Encyclopedia of Type Strains, Phase IV (KMG-IV): sequencing the most valuable type-strain genomes for metagenomic binning, comparative biology and taxonomic classification.</title>
        <authorList>
            <person name="Goeker M."/>
        </authorList>
    </citation>
    <scope>NUCLEOTIDE SEQUENCE [LARGE SCALE GENOMIC DNA]</scope>
    <source>
        <strain evidence="2 3">DSM 29781</strain>
    </source>
</reference>
<accession>A0A7W8MAX6</accession>
<sequence length="259" mass="27861">MRSYLNLRQIALAAPALQPAEEAVRAVFGLEVCHRDPGVAKYGLENALFVFGHAFLEIVAPTREDTAAGRFIERTRGVGGYMAIFDCDDPLARRARAERLGVRIAHVLDYPGFVGSQFHPRDCRATMLEFDHSDGGEDLDGPYWPAGPHWRDAQRLDRVQGIPLVEVEGPDPAGLAAHWSSLMDVPVSDDAGRPRLDFDLGAVRFVPAPAGAVEHLATACVQVADPAAVLDAAARHGLPADGPGFRIAGMRFIPVASAP</sequence>
<gene>
    <name evidence="2" type="ORF">HNQ70_003584</name>
</gene>
<protein>
    <recommendedName>
        <fullName evidence="1">Glyoxalase-like domain-containing protein</fullName>
    </recommendedName>
</protein>
<proteinExistence type="predicted"/>
<comment type="caution">
    <text evidence="2">The sequence shown here is derived from an EMBL/GenBank/DDBJ whole genome shotgun (WGS) entry which is preliminary data.</text>
</comment>
<dbReference type="RefSeq" id="WP_183970291.1">
    <property type="nucleotide sequence ID" value="NZ_BAABEW010000020.1"/>
</dbReference>